<dbReference type="GO" id="GO:0016746">
    <property type="term" value="F:acyltransferase activity"/>
    <property type="evidence" value="ECO:0007669"/>
    <property type="project" value="UniProtKB-KW"/>
</dbReference>
<reference evidence="4" key="1">
    <citation type="submission" date="2017-09" db="EMBL/GenBank/DDBJ databases">
        <authorList>
            <person name="Varghese N."/>
            <person name="Submissions S."/>
        </authorList>
    </citation>
    <scope>NUCLEOTIDE SEQUENCE [LARGE SCALE GENOMIC DNA]</scope>
    <source>
        <strain evidence="4">CGMCC 1.12803</strain>
    </source>
</reference>
<feature type="transmembrane region" description="Helical" evidence="1">
    <location>
        <begin position="206"/>
        <end position="224"/>
    </location>
</feature>
<feature type="transmembrane region" description="Helical" evidence="1">
    <location>
        <begin position="303"/>
        <end position="324"/>
    </location>
</feature>
<feature type="transmembrane region" description="Helical" evidence="1">
    <location>
        <begin position="46"/>
        <end position="67"/>
    </location>
</feature>
<dbReference type="PANTHER" id="PTHR31061">
    <property type="entry name" value="LD22376P"/>
    <property type="match status" value="1"/>
</dbReference>
<protein>
    <submittedName>
        <fullName evidence="3">Predicted acyltransferase</fullName>
    </submittedName>
</protein>
<keyword evidence="3" id="KW-0012">Acyltransferase</keyword>
<sequence length="377" mass="42629">MKKTISQRYLSLDVLRGLTVALMIVVNTPGDWGNIYTPFKHAEWHGFTLTDLVFPTFLFVVGNALSFSLKKLEDVSFGDFFKKIAKRALIIFIIGLLLNLFPFIVFGEDGSVSLKNFLEVRIFGVLQRIALCYFFGSLIIYFFRKTTTIAVISAAMSLAYWGILCYFGQPGNPYGLEGNASKALDDFLFNSKNLYQGFGVAFDPEGLLSTFPAIVNVLIGYLTGRYLQKQGNNTTAVYRLMGVGITFLVIGLVWNYSLPINKPIWTSSYVLFSLGWDLVITGLLIALIDVFNFKKWTYFFEVFGKNALFIYILAWVIMKLLYLIKIDGSSLPSLFYKNGLTSWLADKNASLVFAVLYMLLLWVIGLILDKKKIYVKV</sequence>
<feature type="domain" description="Heparan-alpha-glucosaminide N-acetyltransferase catalytic" evidence="2">
    <location>
        <begin position="8"/>
        <end position="237"/>
    </location>
</feature>
<proteinExistence type="predicted"/>
<evidence type="ECO:0000313" key="4">
    <source>
        <dbReference type="Proteomes" id="UP000219281"/>
    </source>
</evidence>
<keyword evidence="1" id="KW-0472">Membrane</keyword>
<feature type="transmembrane region" description="Helical" evidence="1">
    <location>
        <begin position="150"/>
        <end position="169"/>
    </location>
</feature>
<feature type="transmembrane region" description="Helical" evidence="1">
    <location>
        <begin position="9"/>
        <end position="26"/>
    </location>
</feature>
<dbReference type="Pfam" id="PF07786">
    <property type="entry name" value="HGSNAT_cat"/>
    <property type="match status" value="1"/>
</dbReference>
<name>A0A285ZS69_9SPHI</name>
<dbReference type="RefSeq" id="WP_097128736.1">
    <property type="nucleotide sequence ID" value="NZ_OCMT01000001.1"/>
</dbReference>
<feature type="transmembrane region" description="Helical" evidence="1">
    <location>
        <begin position="349"/>
        <end position="368"/>
    </location>
</feature>
<evidence type="ECO:0000256" key="1">
    <source>
        <dbReference type="SAM" id="Phobius"/>
    </source>
</evidence>
<keyword evidence="4" id="KW-1185">Reference proteome</keyword>
<dbReference type="InterPro" id="IPR012429">
    <property type="entry name" value="HGSNAT_cat"/>
</dbReference>
<gene>
    <name evidence="3" type="ORF">SAMN06297358_0696</name>
</gene>
<evidence type="ECO:0000259" key="2">
    <source>
        <dbReference type="Pfam" id="PF07786"/>
    </source>
</evidence>
<keyword evidence="1" id="KW-1133">Transmembrane helix</keyword>
<dbReference type="OrthoDB" id="9788724at2"/>
<organism evidence="3 4">
    <name type="scientific">Pedobacter xixiisoli</name>
    <dbReference type="NCBI Taxonomy" id="1476464"/>
    <lineage>
        <taxon>Bacteria</taxon>
        <taxon>Pseudomonadati</taxon>
        <taxon>Bacteroidota</taxon>
        <taxon>Sphingobacteriia</taxon>
        <taxon>Sphingobacteriales</taxon>
        <taxon>Sphingobacteriaceae</taxon>
        <taxon>Pedobacter</taxon>
    </lineage>
</organism>
<keyword evidence="1" id="KW-0812">Transmembrane</keyword>
<accession>A0A285ZS69</accession>
<dbReference type="Proteomes" id="UP000219281">
    <property type="component" value="Unassembled WGS sequence"/>
</dbReference>
<evidence type="ECO:0000313" key="3">
    <source>
        <dbReference type="EMBL" id="SOD12489.1"/>
    </source>
</evidence>
<keyword evidence="3" id="KW-0808">Transferase</keyword>
<feature type="transmembrane region" description="Helical" evidence="1">
    <location>
        <begin position="125"/>
        <end position="143"/>
    </location>
</feature>
<feature type="transmembrane region" description="Helical" evidence="1">
    <location>
        <begin position="236"/>
        <end position="257"/>
    </location>
</feature>
<dbReference type="PANTHER" id="PTHR31061:SF24">
    <property type="entry name" value="LD22376P"/>
    <property type="match status" value="1"/>
</dbReference>
<dbReference type="AlphaFoldDB" id="A0A285ZS69"/>
<dbReference type="EMBL" id="OCMT01000001">
    <property type="protein sequence ID" value="SOD12489.1"/>
    <property type="molecule type" value="Genomic_DNA"/>
</dbReference>
<feature type="transmembrane region" description="Helical" evidence="1">
    <location>
        <begin position="88"/>
        <end position="105"/>
    </location>
</feature>
<feature type="transmembrane region" description="Helical" evidence="1">
    <location>
        <begin position="269"/>
        <end position="291"/>
    </location>
</feature>